<dbReference type="PANTHER" id="PTHR46539">
    <property type="entry name" value="E3 UBIQUITIN-PROTEIN LIGASE ATL42"/>
    <property type="match status" value="1"/>
</dbReference>
<evidence type="ECO:0000256" key="9">
    <source>
        <dbReference type="SAM" id="MobiDB-lite"/>
    </source>
</evidence>
<dbReference type="PANTHER" id="PTHR46539:SF1">
    <property type="entry name" value="E3 UBIQUITIN-PROTEIN LIGASE ATL42"/>
    <property type="match status" value="1"/>
</dbReference>
<feature type="compositionally biased region" description="Basic and acidic residues" evidence="9">
    <location>
        <begin position="284"/>
        <end position="309"/>
    </location>
</feature>
<feature type="compositionally biased region" description="Acidic residues" evidence="9">
    <location>
        <begin position="501"/>
        <end position="514"/>
    </location>
</feature>
<dbReference type="Proteomes" id="UP000053095">
    <property type="component" value="Unassembled WGS sequence"/>
</dbReference>
<dbReference type="AlphaFoldDB" id="A0A6V8H9L7"/>
<dbReference type="InterPro" id="IPR013083">
    <property type="entry name" value="Znf_RING/FYVE/PHD"/>
</dbReference>
<comment type="subcellular location">
    <subcellularLocation>
        <location evidence="1">Membrane</location>
    </subcellularLocation>
</comment>
<evidence type="ECO:0000256" key="8">
    <source>
        <dbReference type="PROSITE-ProRule" id="PRU00175"/>
    </source>
</evidence>
<keyword evidence="2 10" id="KW-0812">Transmembrane</keyword>
<feature type="region of interest" description="Disordered" evidence="9">
    <location>
        <begin position="501"/>
        <end position="547"/>
    </location>
</feature>
<evidence type="ECO:0000256" key="6">
    <source>
        <dbReference type="ARBA" id="ARBA00022989"/>
    </source>
</evidence>
<dbReference type="EMBL" id="DF933829">
    <property type="protein sequence ID" value="GAM38130.1"/>
    <property type="molecule type" value="Genomic_DNA"/>
</dbReference>
<feature type="region of interest" description="Disordered" evidence="9">
    <location>
        <begin position="281"/>
        <end position="331"/>
    </location>
</feature>
<evidence type="ECO:0000313" key="13">
    <source>
        <dbReference type="Proteomes" id="UP000053095"/>
    </source>
</evidence>
<evidence type="ECO:0000313" key="12">
    <source>
        <dbReference type="EMBL" id="GAM38130.1"/>
    </source>
</evidence>
<evidence type="ECO:0000256" key="4">
    <source>
        <dbReference type="ARBA" id="ARBA00022771"/>
    </source>
</evidence>
<keyword evidence="6 10" id="KW-1133">Transmembrane helix</keyword>
<evidence type="ECO:0000256" key="3">
    <source>
        <dbReference type="ARBA" id="ARBA00022723"/>
    </source>
</evidence>
<keyword evidence="5" id="KW-0862">Zinc</keyword>
<dbReference type="PROSITE" id="PS50089">
    <property type="entry name" value="ZF_RING_2"/>
    <property type="match status" value="1"/>
</dbReference>
<feature type="compositionally biased region" description="Basic and acidic residues" evidence="9">
    <location>
        <begin position="537"/>
        <end position="547"/>
    </location>
</feature>
<evidence type="ECO:0000256" key="7">
    <source>
        <dbReference type="ARBA" id="ARBA00023136"/>
    </source>
</evidence>
<name>A0A6V8H9L7_TALPI</name>
<organism evidence="12 13">
    <name type="scientific">Talaromyces pinophilus</name>
    <name type="common">Penicillium pinophilum</name>
    <dbReference type="NCBI Taxonomy" id="128442"/>
    <lineage>
        <taxon>Eukaryota</taxon>
        <taxon>Fungi</taxon>
        <taxon>Dikarya</taxon>
        <taxon>Ascomycota</taxon>
        <taxon>Pezizomycotina</taxon>
        <taxon>Eurotiomycetes</taxon>
        <taxon>Eurotiomycetidae</taxon>
        <taxon>Eurotiales</taxon>
        <taxon>Trichocomaceae</taxon>
        <taxon>Talaromyces</taxon>
        <taxon>Talaromyces sect. Talaromyces</taxon>
    </lineage>
</organism>
<dbReference type="GO" id="GO:0008270">
    <property type="term" value="F:zinc ion binding"/>
    <property type="evidence" value="ECO:0007669"/>
    <property type="project" value="UniProtKB-KW"/>
</dbReference>
<dbReference type="SMART" id="SM00184">
    <property type="entry name" value="RING"/>
    <property type="match status" value="1"/>
</dbReference>
<sequence length="580" mass="64713">MSTTAVTLFAGPGTLHCAPPLRNGNGNILFHYVLDGTIRTLSNTNSPTQESFKGLLYVPSISDPQDAVCNNITAPYIPVNATRRIDLPVDAHDIIGLAPWVSRECTRAYLSASRDDDVSALIFYEPESRESGKPPSSDSPVWDLGDAGQWKRENGYPVYAIPGTAGTNLMHQLEQYGGHGNGSDAQTIAECARLYALIDLEPDRSPAPGIWVFILAILGAIVLMVIFAFITLRHVQRKRRESLQRRLVSGEVDLEYLGIKRLVVPPHILSALPVYVYPGQEEQEAPKDEEKVEDICEERNDTEPKDKTTVTETEINETDSNDQPSNTHSTSTLTLVPEQDETISSILSEILPSAVPPRALGKRRRPISSQTLTLTFSQHTCAICLDDFVPSQSLVRELPCTHIFHPECIDTFLARDGSTCPVCKHSVLPESFVEEQIGALLVRRQERGRRLRRRRRRYRHRHQHRHGRYRDEGEEVPISPASSSSGGVMNRFHAWLARDYDDDQSPGYQQDEEPFGSLASNSQIQRPAPAGFADTSRQSEESYDPERREMMQRRAMVLLGTPVVNRNVSSSSSHASASER</sequence>
<accession>A0A6V8H9L7</accession>
<feature type="compositionally biased region" description="Basic residues" evidence="9">
    <location>
        <begin position="452"/>
        <end position="468"/>
    </location>
</feature>
<dbReference type="GO" id="GO:0016020">
    <property type="term" value="C:membrane"/>
    <property type="evidence" value="ECO:0007669"/>
    <property type="project" value="UniProtKB-SubCell"/>
</dbReference>
<dbReference type="InterPro" id="IPR001841">
    <property type="entry name" value="Znf_RING"/>
</dbReference>
<feature type="compositionally biased region" description="Low complexity" evidence="9">
    <location>
        <begin position="569"/>
        <end position="580"/>
    </location>
</feature>
<feature type="domain" description="RING-type" evidence="11">
    <location>
        <begin position="381"/>
        <end position="424"/>
    </location>
</feature>
<feature type="compositionally biased region" description="Polar residues" evidence="9">
    <location>
        <begin position="321"/>
        <end position="331"/>
    </location>
</feature>
<feature type="region of interest" description="Disordered" evidence="9">
    <location>
        <begin position="561"/>
        <end position="580"/>
    </location>
</feature>
<reference evidence="13" key="1">
    <citation type="journal article" date="2015" name="Genome Announc.">
        <title>Draft genome sequence of Talaromyces cellulolyticus strain Y-94, a source of lignocellulosic biomass-degrading enzymes.</title>
        <authorList>
            <person name="Fujii T."/>
            <person name="Koike H."/>
            <person name="Sawayama S."/>
            <person name="Yano S."/>
            <person name="Inoue H."/>
        </authorList>
    </citation>
    <scope>NUCLEOTIDE SEQUENCE [LARGE SCALE GENOMIC DNA]</scope>
    <source>
        <strain evidence="13">Y-94</strain>
    </source>
</reference>
<evidence type="ECO:0000256" key="2">
    <source>
        <dbReference type="ARBA" id="ARBA00022692"/>
    </source>
</evidence>
<keyword evidence="7 10" id="KW-0472">Membrane</keyword>
<feature type="transmembrane region" description="Helical" evidence="10">
    <location>
        <begin position="210"/>
        <end position="232"/>
    </location>
</feature>
<dbReference type="SUPFAM" id="SSF57850">
    <property type="entry name" value="RING/U-box"/>
    <property type="match status" value="1"/>
</dbReference>
<keyword evidence="13" id="KW-1185">Reference proteome</keyword>
<evidence type="ECO:0000256" key="1">
    <source>
        <dbReference type="ARBA" id="ARBA00004370"/>
    </source>
</evidence>
<feature type="region of interest" description="Disordered" evidence="9">
    <location>
        <begin position="125"/>
        <end position="144"/>
    </location>
</feature>
<feature type="region of interest" description="Disordered" evidence="9">
    <location>
        <begin position="452"/>
        <end position="486"/>
    </location>
</feature>
<proteinExistence type="predicted"/>
<evidence type="ECO:0000256" key="10">
    <source>
        <dbReference type="SAM" id="Phobius"/>
    </source>
</evidence>
<protein>
    <submittedName>
        <fullName evidence="12">RING finger domain protein</fullName>
    </submittedName>
</protein>
<keyword evidence="3" id="KW-0479">Metal-binding</keyword>
<gene>
    <name evidence="12" type="ORF">TCE0_033r08626</name>
</gene>
<evidence type="ECO:0000256" key="5">
    <source>
        <dbReference type="ARBA" id="ARBA00022833"/>
    </source>
</evidence>
<keyword evidence="4 8" id="KW-0863">Zinc-finger</keyword>
<comment type="caution">
    <text evidence="12">The sequence shown here is derived from an EMBL/GenBank/DDBJ whole genome shotgun (WGS) entry which is preliminary data.</text>
</comment>
<dbReference type="Pfam" id="PF13639">
    <property type="entry name" value="zf-RING_2"/>
    <property type="match status" value="1"/>
</dbReference>
<dbReference type="Gene3D" id="3.30.40.10">
    <property type="entry name" value="Zinc/RING finger domain, C3HC4 (zinc finger)"/>
    <property type="match status" value="1"/>
</dbReference>
<evidence type="ECO:0000259" key="11">
    <source>
        <dbReference type="PROSITE" id="PS50089"/>
    </source>
</evidence>